<dbReference type="WBParaSite" id="ES5_v2.g15382.t1">
    <property type="protein sequence ID" value="ES5_v2.g15382.t1"/>
    <property type="gene ID" value="ES5_v2.g15382"/>
</dbReference>
<sequence length="240" mass="27017">MEIEELLKEKSSLTHNFNYQAFADRLYDNYDVPNGHDLLTLKVCYAIYGPPKVATTTLVKAYPKADYERGYLVQEKIFNLICDNRIREKSVGIIFVYCYMSDEKQFVLPIFRVKFPSSKNNTDVAKYVDLDCRVYNSWEDWKSNNTLPPMKYSYPKNGYYSCSEDKYMFDSSSAPVLGYGEPRSSSFESKVFSVSNVSAAAVSTATAGLTVASLFMPLAAGPLLFCQYVGPAAAAYSSVR</sequence>
<organism evidence="1 2">
    <name type="scientific">Panagrolaimus sp. ES5</name>
    <dbReference type="NCBI Taxonomy" id="591445"/>
    <lineage>
        <taxon>Eukaryota</taxon>
        <taxon>Metazoa</taxon>
        <taxon>Ecdysozoa</taxon>
        <taxon>Nematoda</taxon>
        <taxon>Chromadorea</taxon>
        <taxon>Rhabditida</taxon>
        <taxon>Tylenchina</taxon>
        <taxon>Panagrolaimomorpha</taxon>
        <taxon>Panagrolaimoidea</taxon>
        <taxon>Panagrolaimidae</taxon>
        <taxon>Panagrolaimus</taxon>
    </lineage>
</organism>
<accession>A0AC34FDT8</accession>
<name>A0AC34FDT8_9BILA</name>
<protein>
    <submittedName>
        <fullName evidence="2">DUF4781 domain-containing protein</fullName>
    </submittedName>
</protein>
<evidence type="ECO:0000313" key="1">
    <source>
        <dbReference type="Proteomes" id="UP000887579"/>
    </source>
</evidence>
<dbReference type="Proteomes" id="UP000887579">
    <property type="component" value="Unplaced"/>
</dbReference>
<reference evidence="2" key="1">
    <citation type="submission" date="2022-11" db="UniProtKB">
        <authorList>
            <consortium name="WormBaseParasite"/>
        </authorList>
    </citation>
    <scope>IDENTIFICATION</scope>
</reference>
<proteinExistence type="predicted"/>
<evidence type="ECO:0000313" key="2">
    <source>
        <dbReference type="WBParaSite" id="ES5_v2.g15382.t1"/>
    </source>
</evidence>